<dbReference type="RefSeq" id="WP_145370108.1">
    <property type="nucleotide sequence ID" value="NZ_CP036275.1"/>
</dbReference>
<keyword evidence="1" id="KW-0732">Signal</keyword>
<dbReference type="OrthoDB" id="231050at2"/>
<dbReference type="SUPFAM" id="SSF53850">
    <property type="entry name" value="Periplasmic binding protein-like II"/>
    <property type="match status" value="1"/>
</dbReference>
<feature type="chain" id="PRO_5021936411" evidence="1">
    <location>
        <begin position="38"/>
        <end position="812"/>
    </location>
</feature>
<gene>
    <name evidence="3" type="ORF">Mal4_31950</name>
</gene>
<dbReference type="InterPro" id="IPR011990">
    <property type="entry name" value="TPR-like_helical_dom_sf"/>
</dbReference>
<dbReference type="Gene3D" id="1.25.40.10">
    <property type="entry name" value="Tetratricopeptide repeat domain"/>
    <property type="match status" value="1"/>
</dbReference>
<feature type="signal peptide" evidence="1">
    <location>
        <begin position="1"/>
        <end position="37"/>
    </location>
</feature>
<protein>
    <submittedName>
        <fullName evidence="3">Bacterial extracellular solute-binding protein, family 5 Middle</fullName>
    </submittedName>
</protein>
<dbReference type="InterPro" id="IPR039424">
    <property type="entry name" value="SBP_5"/>
</dbReference>
<feature type="domain" description="Solute-binding protein family 5" evidence="2">
    <location>
        <begin position="411"/>
        <end position="699"/>
    </location>
</feature>
<organism evidence="3 4">
    <name type="scientific">Maioricimonas rarisocia</name>
    <dbReference type="NCBI Taxonomy" id="2528026"/>
    <lineage>
        <taxon>Bacteria</taxon>
        <taxon>Pseudomonadati</taxon>
        <taxon>Planctomycetota</taxon>
        <taxon>Planctomycetia</taxon>
        <taxon>Planctomycetales</taxon>
        <taxon>Planctomycetaceae</taxon>
        <taxon>Maioricimonas</taxon>
    </lineage>
</organism>
<dbReference type="PANTHER" id="PTHR30290:SF72">
    <property type="entry name" value="HTH-TYPE TRANSCRIPTIONAL REGULATOR SGRR"/>
    <property type="match status" value="1"/>
</dbReference>
<evidence type="ECO:0000256" key="1">
    <source>
        <dbReference type="SAM" id="SignalP"/>
    </source>
</evidence>
<dbReference type="Pfam" id="PF00496">
    <property type="entry name" value="SBP_bac_5"/>
    <property type="match status" value="1"/>
</dbReference>
<evidence type="ECO:0000313" key="4">
    <source>
        <dbReference type="Proteomes" id="UP000320496"/>
    </source>
</evidence>
<dbReference type="Proteomes" id="UP000320496">
    <property type="component" value="Chromosome"/>
</dbReference>
<dbReference type="Gene3D" id="3.10.105.10">
    <property type="entry name" value="Dipeptide-binding Protein, Domain 3"/>
    <property type="match status" value="1"/>
</dbReference>
<accession>A0A517Z8S1</accession>
<name>A0A517Z8S1_9PLAN</name>
<evidence type="ECO:0000259" key="2">
    <source>
        <dbReference type="Pfam" id="PF00496"/>
    </source>
</evidence>
<dbReference type="EMBL" id="CP036275">
    <property type="protein sequence ID" value="QDU38863.1"/>
    <property type="molecule type" value="Genomic_DNA"/>
</dbReference>
<dbReference type="KEGG" id="mri:Mal4_31950"/>
<dbReference type="InterPro" id="IPR000914">
    <property type="entry name" value="SBP_5_dom"/>
</dbReference>
<dbReference type="PANTHER" id="PTHR30290">
    <property type="entry name" value="PERIPLASMIC BINDING COMPONENT OF ABC TRANSPORTER"/>
    <property type="match status" value="1"/>
</dbReference>
<sequence length="812" mass="93376" precursor="true">MISHVPNNRDRVVRRTAGALLSALVTVLMLLVSSALADDEDDGSLPLFEDLTIPTAQQLLGEPPRDWIVLKTGEVLFVEPLSPRPDTLGWLEFKIAEKRKERSGLTGEALDQYLRELDEFNYLHVSVPQVAEETEFRLPTRKIEEILHHEDLMLRRIDLLLDEGNLPVAYELLHRLERDRADWPGIPDRHNRLLFAEGEQLLEQGKTEFALIRLEQLYGRDAVHRGLKETLGTAIDRMIGTAIDSQRYRDARHYLARLREKWDDHEVVAARSSELEQLARKAVEEGTATFSSGDYRDALDRMERAAEIWPQLPELSCEYAAIARRHPRLHVGVVSLPNGEDRPEFLQTTADRRAESLQQARLFEPQRFSSGTMYYRSRIFDEWEPFDLGRGMRFQLRFTRQPWESLPLVDAQQIAATILERLDPDSPEYSERLAGYIEEITVHAPDSLTIRFQRVPPRVETLLAEIEIPTGTARSGGFEIAQADDERVIFRRTDAQPDGLSGYRLEEVVEHRYDSFERALRALEMGEVVMLPELPDWIVRRLQADRAFLSDYFVEPYAEPATHLIQFNPHSPAVQIRELRRALAYGIDRPRLLDEVVLRDSERTHGRLGVAPFAISSAAVNAQIFPREHDLSAAFALGLAARKQMGGEIPRLRLAVSSHPTEREVATQIVSQWNRIGLPVEIVPLESIDADAPHSGWDLIYRRMRMHEPITALWPFLTLSEEARVREIAFLPDWLRQELVTLDRTADWIRAIEGVQTLHRHLWAEVYFIPLWEVDEHMVVRKTVHGFPTPPVAPYHHAGRWTIDPWFSTVVP</sequence>
<dbReference type="Gene3D" id="3.40.190.10">
    <property type="entry name" value="Periplasmic binding protein-like II"/>
    <property type="match status" value="1"/>
</dbReference>
<evidence type="ECO:0000313" key="3">
    <source>
        <dbReference type="EMBL" id="QDU38863.1"/>
    </source>
</evidence>
<reference evidence="3 4" key="1">
    <citation type="submission" date="2019-02" db="EMBL/GenBank/DDBJ databases">
        <title>Deep-cultivation of Planctomycetes and their phenomic and genomic characterization uncovers novel biology.</title>
        <authorList>
            <person name="Wiegand S."/>
            <person name="Jogler M."/>
            <person name="Boedeker C."/>
            <person name="Pinto D."/>
            <person name="Vollmers J."/>
            <person name="Rivas-Marin E."/>
            <person name="Kohn T."/>
            <person name="Peeters S.H."/>
            <person name="Heuer A."/>
            <person name="Rast P."/>
            <person name="Oberbeckmann S."/>
            <person name="Bunk B."/>
            <person name="Jeske O."/>
            <person name="Meyerdierks A."/>
            <person name="Storesund J.E."/>
            <person name="Kallscheuer N."/>
            <person name="Luecker S."/>
            <person name="Lage O.M."/>
            <person name="Pohl T."/>
            <person name="Merkel B.J."/>
            <person name="Hornburger P."/>
            <person name="Mueller R.-W."/>
            <person name="Bruemmer F."/>
            <person name="Labrenz M."/>
            <person name="Spormann A.M."/>
            <person name="Op den Camp H."/>
            <person name="Overmann J."/>
            <person name="Amann R."/>
            <person name="Jetten M.S.M."/>
            <person name="Mascher T."/>
            <person name="Medema M.H."/>
            <person name="Devos D.P."/>
            <person name="Kaster A.-K."/>
            <person name="Ovreas L."/>
            <person name="Rohde M."/>
            <person name="Galperin M.Y."/>
            <person name="Jogler C."/>
        </authorList>
    </citation>
    <scope>NUCLEOTIDE SEQUENCE [LARGE SCALE GENOMIC DNA]</scope>
    <source>
        <strain evidence="3 4">Mal4</strain>
    </source>
</reference>
<dbReference type="AlphaFoldDB" id="A0A517Z8S1"/>
<keyword evidence="4" id="KW-1185">Reference proteome</keyword>
<proteinExistence type="predicted"/>
<dbReference type="GO" id="GO:1904680">
    <property type="term" value="F:peptide transmembrane transporter activity"/>
    <property type="evidence" value="ECO:0007669"/>
    <property type="project" value="TreeGrafter"/>
</dbReference>
<dbReference type="GO" id="GO:0015833">
    <property type="term" value="P:peptide transport"/>
    <property type="evidence" value="ECO:0007669"/>
    <property type="project" value="TreeGrafter"/>
</dbReference>